<evidence type="ECO:0000313" key="2">
    <source>
        <dbReference type="EMBL" id="KAG0523015.1"/>
    </source>
</evidence>
<protein>
    <submittedName>
        <fullName evidence="2">Uncharacterized protein</fullName>
    </submittedName>
</protein>
<evidence type="ECO:0000313" key="3">
    <source>
        <dbReference type="Proteomes" id="UP000807115"/>
    </source>
</evidence>
<dbReference type="Proteomes" id="UP000807115">
    <property type="component" value="Chromosome 7"/>
</dbReference>
<organism evidence="2 3">
    <name type="scientific">Sorghum bicolor</name>
    <name type="common">Sorghum</name>
    <name type="synonym">Sorghum vulgare</name>
    <dbReference type="NCBI Taxonomy" id="4558"/>
    <lineage>
        <taxon>Eukaryota</taxon>
        <taxon>Viridiplantae</taxon>
        <taxon>Streptophyta</taxon>
        <taxon>Embryophyta</taxon>
        <taxon>Tracheophyta</taxon>
        <taxon>Spermatophyta</taxon>
        <taxon>Magnoliopsida</taxon>
        <taxon>Liliopsida</taxon>
        <taxon>Poales</taxon>
        <taxon>Poaceae</taxon>
        <taxon>PACMAD clade</taxon>
        <taxon>Panicoideae</taxon>
        <taxon>Andropogonodae</taxon>
        <taxon>Andropogoneae</taxon>
        <taxon>Sorghinae</taxon>
        <taxon>Sorghum</taxon>
    </lineage>
</organism>
<gene>
    <name evidence="2" type="ORF">BDA96_07G087200</name>
</gene>
<comment type="caution">
    <text evidence="2">The sequence shown here is derived from an EMBL/GenBank/DDBJ whole genome shotgun (WGS) entry which is preliminary data.</text>
</comment>
<dbReference type="EMBL" id="CM027686">
    <property type="protein sequence ID" value="KAG0523015.1"/>
    <property type="molecule type" value="Genomic_DNA"/>
</dbReference>
<name>A0A921U9X0_SORBI</name>
<dbReference type="AlphaFoldDB" id="A0A921U9X0"/>
<accession>A0A921U9X0</accession>
<feature type="region of interest" description="Disordered" evidence="1">
    <location>
        <begin position="104"/>
        <end position="149"/>
    </location>
</feature>
<reference evidence="2" key="2">
    <citation type="submission" date="2020-10" db="EMBL/GenBank/DDBJ databases">
        <authorList>
            <person name="Cooper E.A."/>
            <person name="Brenton Z.W."/>
            <person name="Flinn B.S."/>
            <person name="Jenkins J."/>
            <person name="Shu S."/>
            <person name="Flowers D."/>
            <person name="Luo F."/>
            <person name="Wang Y."/>
            <person name="Xia P."/>
            <person name="Barry K."/>
            <person name="Daum C."/>
            <person name="Lipzen A."/>
            <person name="Yoshinaga Y."/>
            <person name="Schmutz J."/>
            <person name="Saski C."/>
            <person name="Vermerris W."/>
            <person name="Kresovich S."/>
        </authorList>
    </citation>
    <scope>NUCLEOTIDE SEQUENCE</scope>
</reference>
<proteinExistence type="predicted"/>
<feature type="compositionally biased region" description="Low complexity" evidence="1">
    <location>
        <begin position="104"/>
        <end position="118"/>
    </location>
</feature>
<sequence length="198" mass="20751">MVGKDLVTSGEVGALEQLATCAASARALPPHQPLRLRLLLLLLLLLHIIFPSSPRRPPASAGRALLPAPLGGGSSWPRPTASRQTSCCSGSRSVEAGAVAAAAGSGAWPRPAASPSSSFRQRTMRRWGQPNGYRPAATGTYGHRGGCRPRTGQAEQVVAHGQLRSGGKEPLGRFGQIRVHSAVCGRREERGGRVRTGD</sequence>
<reference evidence="2" key="1">
    <citation type="journal article" date="2019" name="BMC Genomics">
        <title>A new reference genome for Sorghum bicolor reveals high levels of sequence similarity between sweet and grain genotypes: implications for the genetics of sugar metabolism.</title>
        <authorList>
            <person name="Cooper E.A."/>
            <person name="Brenton Z.W."/>
            <person name="Flinn B.S."/>
            <person name="Jenkins J."/>
            <person name="Shu S."/>
            <person name="Flowers D."/>
            <person name="Luo F."/>
            <person name="Wang Y."/>
            <person name="Xia P."/>
            <person name="Barry K."/>
            <person name="Daum C."/>
            <person name="Lipzen A."/>
            <person name="Yoshinaga Y."/>
            <person name="Schmutz J."/>
            <person name="Saski C."/>
            <person name="Vermerris W."/>
            <person name="Kresovich S."/>
        </authorList>
    </citation>
    <scope>NUCLEOTIDE SEQUENCE</scope>
</reference>
<evidence type="ECO:0000256" key="1">
    <source>
        <dbReference type="SAM" id="MobiDB-lite"/>
    </source>
</evidence>